<accession>A0AAV7VZ54</accession>
<keyword evidence="2" id="KW-1185">Reference proteome</keyword>
<gene>
    <name evidence="1" type="ORF">NDU88_000990</name>
</gene>
<evidence type="ECO:0000313" key="2">
    <source>
        <dbReference type="Proteomes" id="UP001066276"/>
    </source>
</evidence>
<protein>
    <submittedName>
        <fullName evidence="1">Uncharacterized protein</fullName>
    </submittedName>
</protein>
<name>A0AAV7VZ54_PLEWA</name>
<dbReference type="EMBL" id="JANPWB010000002">
    <property type="protein sequence ID" value="KAJ1205562.1"/>
    <property type="molecule type" value="Genomic_DNA"/>
</dbReference>
<organism evidence="1 2">
    <name type="scientific">Pleurodeles waltl</name>
    <name type="common">Iberian ribbed newt</name>
    <dbReference type="NCBI Taxonomy" id="8319"/>
    <lineage>
        <taxon>Eukaryota</taxon>
        <taxon>Metazoa</taxon>
        <taxon>Chordata</taxon>
        <taxon>Craniata</taxon>
        <taxon>Vertebrata</taxon>
        <taxon>Euteleostomi</taxon>
        <taxon>Amphibia</taxon>
        <taxon>Batrachia</taxon>
        <taxon>Caudata</taxon>
        <taxon>Salamandroidea</taxon>
        <taxon>Salamandridae</taxon>
        <taxon>Pleurodelinae</taxon>
        <taxon>Pleurodeles</taxon>
    </lineage>
</organism>
<evidence type="ECO:0000313" key="1">
    <source>
        <dbReference type="EMBL" id="KAJ1205562.1"/>
    </source>
</evidence>
<sequence length="80" mass="9252">MNIRVRHALRTGESVMAHYPDEEDPPLDLQNNQEEYQMEEHLVEALGYDSVNWELIKALKSFTQSLVLTAKLPEQDAPEE</sequence>
<dbReference type="Proteomes" id="UP001066276">
    <property type="component" value="Chromosome 1_2"/>
</dbReference>
<comment type="caution">
    <text evidence="1">The sequence shown here is derived from an EMBL/GenBank/DDBJ whole genome shotgun (WGS) entry which is preliminary data.</text>
</comment>
<dbReference type="AlphaFoldDB" id="A0AAV7VZ54"/>
<proteinExistence type="predicted"/>
<reference evidence="1" key="1">
    <citation type="journal article" date="2022" name="bioRxiv">
        <title>Sequencing and chromosome-scale assembly of the giantPleurodeles waltlgenome.</title>
        <authorList>
            <person name="Brown T."/>
            <person name="Elewa A."/>
            <person name="Iarovenko S."/>
            <person name="Subramanian E."/>
            <person name="Araus A.J."/>
            <person name="Petzold A."/>
            <person name="Susuki M."/>
            <person name="Suzuki K.-i.T."/>
            <person name="Hayashi T."/>
            <person name="Toyoda A."/>
            <person name="Oliveira C."/>
            <person name="Osipova E."/>
            <person name="Leigh N.D."/>
            <person name="Simon A."/>
            <person name="Yun M.H."/>
        </authorList>
    </citation>
    <scope>NUCLEOTIDE SEQUENCE</scope>
    <source>
        <strain evidence="1">20211129_DDA</strain>
        <tissue evidence="1">Liver</tissue>
    </source>
</reference>